<dbReference type="Proteomes" id="UP001055514">
    <property type="component" value="Chromosome"/>
</dbReference>
<feature type="transmembrane region" description="Helical" evidence="1">
    <location>
        <begin position="6"/>
        <end position="22"/>
    </location>
</feature>
<organism evidence="2 3">
    <name type="scientific">Acinetobacter pittii</name>
    <name type="common">Acinetobacter genomosp. 3</name>
    <dbReference type="NCBI Taxonomy" id="48296"/>
    <lineage>
        <taxon>Bacteria</taxon>
        <taxon>Pseudomonadati</taxon>
        <taxon>Pseudomonadota</taxon>
        <taxon>Gammaproteobacteria</taxon>
        <taxon>Moraxellales</taxon>
        <taxon>Moraxellaceae</taxon>
        <taxon>Acinetobacter</taxon>
        <taxon>Acinetobacter calcoaceticus/baumannii complex</taxon>
    </lineage>
</organism>
<feature type="transmembrane region" description="Helical" evidence="1">
    <location>
        <begin position="168"/>
        <end position="190"/>
    </location>
</feature>
<protein>
    <submittedName>
        <fullName evidence="2">Uncharacterized protein</fullName>
    </submittedName>
</protein>
<dbReference type="RefSeq" id="WP_201798794.1">
    <property type="nucleotide sequence ID" value="NZ_CP029610.1"/>
</dbReference>
<keyword evidence="1" id="KW-0472">Membrane</keyword>
<evidence type="ECO:0000313" key="2">
    <source>
        <dbReference type="EMBL" id="USU93549.1"/>
    </source>
</evidence>
<gene>
    <name evidence="2" type="ORF">MWH18_14475</name>
</gene>
<keyword evidence="1" id="KW-1133">Transmembrane helix</keyword>
<proteinExistence type="predicted"/>
<keyword evidence="1" id="KW-0812">Transmembrane</keyword>
<feature type="transmembrane region" description="Helical" evidence="1">
    <location>
        <begin position="134"/>
        <end position="156"/>
    </location>
</feature>
<sequence length="214" mass="25037">MEITHVIAIIGSIVGVLGVFFKREEILSLRGKDFTARLDSTVRFFKDFYTSTDERKLVLDRAAQELVRQDFVNFRFVQYLIKLDEQYLINFDEILNHYRRGREFIKYDSLNKETDVNNFVLNTPKNRAVKTQVILYNVFYFVFAFIGLAPFLFSSWFNNFLSSKGTPFIFIIFTIFFVVVVFGIALGSLLQANSLQHADDFISKLQEAERNRNT</sequence>
<dbReference type="AlphaFoldDB" id="A0AAE9S7W9"/>
<evidence type="ECO:0000313" key="3">
    <source>
        <dbReference type="Proteomes" id="UP001055514"/>
    </source>
</evidence>
<reference evidence="2" key="1">
    <citation type="submission" date="2022-04" db="EMBL/GenBank/DDBJ databases">
        <title>Emergence of ST220 Acinetobacter pittii strain in bloodstream infection, which co-producing chromosomal NDM-1 and OXA-820 carbapenemases.</title>
        <authorList>
            <person name="Tian C."/>
            <person name="Xing M."/>
            <person name="Fu L."/>
            <person name="Xia D."/>
        </authorList>
    </citation>
    <scope>NUCLEOTIDE SEQUENCE</scope>
    <source>
        <strain evidence="2">TCM</strain>
    </source>
</reference>
<evidence type="ECO:0000256" key="1">
    <source>
        <dbReference type="SAM" id="Phobius"/>
    </source>
</evidence>
<dbReference type="EMBL" id="CP095407">
    <property type="protein sequence ID" value="USU93549.1"/>
    <property type="molecule type" value="Genomic_DNA"/>
</dbReference>
<name>A0AAE9S7W9_ACIPI</name>
<accession>A0AAE9S7W9</accession>